<comment type="caution">
    <text evidence="8">The sequence shown here is derived from an EMBL/GenBank/DDBJ whole genome shotgun (WGS) entry which is preliminary data.</text>
</comment>
<feature type="transmembrane region" description="Helical" evidence="6">
    <location>
        <begin position="306"/>
        <end position="331"/>
    </location>
</feature>
<evidence type="ECO:0000256" key="1">
    <source>
        <dbReference type="ARBA" id="ARBA00004141"/>
    </source>
</evidence>
<dbReference type="Proteomes" id="UP000231246">
    <property type="component" value="Unassembled WGS sequence"/>
</dbReference>
<evidence type="ECO:0000256" key="5">
    <source>
        <dbReference type="ARBA" id="ARBA00023136"/>
    </source>
</evidence>
<evidence type="ECO:0000313" key="9">
    <source>
        <dbReference type="Proteomes" id="UP000231246"/>
    </source>
</evidence>
<feature type="transmembrane region" description="Helical" evidence="6">
    <location>
        <begin position="144"/>
        <end position="173"/>
    </location>
</feature>
<feature type="transmembrane region" description="Helical" evidence="6">
    <location>
        <begin position="7"/>
        <end position="24"/>
    </location>
</feature>
<evidence type="ECO:0000259" key="7">
    <source>
        <dbReference type="Pfam" id="PF02683"/>
    </source>
</evidence>
<sequence>MKLLKSLLMIAGIFILIILAGGNLDKPTSTPGVDNIQPDQLAQCLTARGWKMYGTSWCSNCKNQRELFGSSFAYINEIDCDLRATVCQQANIKGYPVWEGPDGRQYPGGKYFEELASLSGCGATQTQEVTSLTSLPIVNSLPGIPILAIVYIAGIISFFAPCCLPLLPSYFSAITGFTLKDMYGLNFSKLRRRFFISSLFFALGFAIVYSLFGAVASTIGQLIQTNLPVLLKISGALFVVFGLVQLGVIKFRSLRFDYAWNVQRRLTGLGYITSTSTGVVSALVWIPCIGGILGAILLLAGRADSVAQGVFTLFIYALGIGTPFIIISLFFPQTMSFLQKHRNQLHIFSTVAGLIMIIFGIILVMDRYQEYIALFETIPFLNSK</sequence>
<feature type="transmembrane region" description="Helical" evidence="6">
    <location>
        <begin position="269"/>
        <end position="300"/>
    </location>
</feature>
<dbReference type="InterPro" id="IPR003834">
    <property type="entry name" value="Cyt_c_assmbl_TM_dom"/>
</dbReference>
<feature type="transmembrane region" description="Helical" evidence="6">
    <location>
        <begin position="194"/>
        <end position="223"/>
    </location>
</feature>
<proteinExistence type="inferred from homology"/>
<dbReference type="AlphaFoldDB" id="A0A2H0BUU5"/>
<name>A0A2H0BUU5_9BACT</name>
<dbReference type="InterPro" id="IPR051790">
    <property type="entry name" value="Cytochrome_c-biogenesis_DsbD"/>
</dbReference>
<feature type="transmembrane region" description="Helical" evidence="6">
    <location>
        <begin position="229"/>
        <end position="249"/>
    </location>
</feature>
<keyword evidence="5 6" id="KW-0472">Membrane</keyword>
<protein>
    <recommendedName>
        <fullName evidence="7">Cytochrome C biogenesis protein transmembrane domain-containing protein</fullName>
    </recommendedName>
</protein>
<accession>A0A2H0BUU5</accession>
<dbReference type="PANTHER" id="PTHR31272">
    <property type="entry name" value="CYTOCHROME C-TYPE BIOGENESIS PROTEIN HI_1454-RELATED"/>
    <property type="match status" value="1"/>
</dbReference>
<dbReference type="SUPFAM" id="SSF52833">
    <property type="entry name" value="Thioredoxin-like"/>
    <property type="match status" value="1"/>
</dbReference>
<dbReference type="Gene3D" id="3.40.30.10">
    <property type="entry name" value="Glutaredoxin"/>
    <property type="match status" value="1"/>
</dbReference>
<evidence type="ECO:0000256" key="6">
    <source>
        <dbReference type="SAM" id="Phobius"/>
    </source>
</evidence>
<comment type="subcellular location">
    <subcellularLocation>
        <location evidence="1">Membrane</location>
        <topology evidence="1">Multi-pass membrane protein</topology>
    </subcellularLocation>
</comment>
<keyword evidence="4 6" id="KW-1133">Transmembrane helix</keyword>
<dbReference type="PANTHER" id="PTHR31272:SF4">
    <property type="entry name" value="CYTOCHROME C-TYPE BIOGENESIS PROTEIN HI_1454-RELATED"/>
    <property type="match status" value="1"/>
</dbReference>
<dbReference type="GO" id="GO:0017004">
    <property type="term" value="P:cytochrome complex assembly"/>
    <property type="evidence" value="ECO:0007669"/>
    <property type="project" value="InterPro"/>
</dbReference>
<evidence type="ECO:0000256" key="4">
    <source>
        <dbReference type="ARBA" id="ARBA00022989"/>
    </source>
</evidence>
<organism evidence="8 9">
    <name type="scientific">Candidatus Roizmanbacteria bacterium CG22_combo_CG10-13_8_21_14_all_38_20</name>
    <dbReference type="NCBI Taxonomy" id="1974862"/>
    <lineage>
        <taxon>Bacteria</taxon>
        <taxon>Candidatus Roizmaniibacteriota</taxon>
    </lineage>
</organism>
<evidence type="ECO:0000313" key="8">
    <source>
        <dbReference type="EMBL" id="PIP61456.1"/>
    </source>
</evidence>
<dbReference type="Pfam" id="PF02683">
    <property type="entry name" value="DsbD_TM"/>
    <property type="match status" value="1"/>
</dbReference>
<evidence type="ECO:0000256" key="2">
    <source>
        <dbReference type="ARBA" id="ARBA00006143"/>
    </source>
</evidence>
<gene>
    <name evidence="8" type="ORF">COW99_04100</name>
</gene>
<reference evidence="8 9" key="1">
    <citation type="submission" date="2017-09" db="EMBL/GenBank/DDBJ databases">
        <title>Depth-based differentiation of microbial function through sediment-hosted aquifers and enrichment of novel symbionts in the deep terrestrial subsurface.</title>
        <authorList>
            <person name="Probst A.J."/>
            <person name="Ladd B."/>
            <person name="Jarett J.K."/>
            <person name="Geller-Mcgrath D.E."/>
            <person name="Sieber C.M."/>
            <person name="Emerson J.B."/>
            <person name="Anantharaman K."/>
            <person name="Thomas B.C."/>
            <person name="Malmstrom R."/>
            <person name="Stieglmeier M."/>
            <person name="Klingl A."/>
            <person name="Woyke T."/>
            <person name="Ryan C.M."/>
            <person name="Banfield J.F."/>
        </authorList>
    </citation>
    <scope>NUCLEOTIDE SEQUENCE [LARGE SCALE GENOMIC DNA]</scope>
    <source>
        <strain evidence="8">CG22_combo_CG10-13_8_21_14_all_38_20</strain>
    </source>
</reference>
<comment type="similarity">
    <text evidence="2">Belongs to the DsbD family.</text>
</comment>
<evidence type="ECO:0000256" key="3">
    <source>
        <dbReference type="ARBA" id="ARBA00022692"/>
    </source>
</evidence>
<dbReference type="GO" id="GO:0016020">
    <property type="term" value="C:membrane"/>
    <property type="evidence" value="ECO:0007669"/>
    <property type="project" value="UniProtKB-SubCell"/>
</dbReference>
<dbReference type="InterPro" id="IPR036249">
    <property type="entry name" value="Thioredoxin-like_sf"/>
</dbReference>
<feature type="transmembrane region" description="Helical" evidence="6">
    <location>
        <begin position="343"/>
        <end position="365"/>
    </location>
</feature>
<feature type="domain" description="Cytochrome C biogenesis protein transmembrane" evidence="7">
    <location>
        <begin position="146"/>
        <end position="364"/>
    </location>
</feature>
<keyword evidence="3 6" id="KW-0812">Transmembrane</keyword>
<dbReference type="EMBL" id="PCTA01000026">
    <property type="protein sequence ID" value="PIP61456.1"/>
    <property type="molecule type" value="Genomic_DNA"/>
</dbReference>